<comment type="caution">
    <text evidence="1">The sequence shown here is derived from an EMBL/GenBank/DDBJ whole genome shotgun (WGS) entry which is preliminary data.</text>
</comment>
<organism evidence="1 2">
    <name type="scientific">Trichothecium roseum</name>
    <dbReference type="NCBI Taxonomy" id="47278"/>
    <lineage>
        <taxon>Eukaryota</taxon>
        <taxon>Fungi</taxon>
        <taxon>Dikarya</taxon>
        <taxon>Ascomycota</taxon>
        <taxon>Pezizomycotina</taxon>
        <taxon>Sordariomycetes</taxon>
        <taxon>Hypocreomycetidae</taxon>
        <taxon>Hypocreales</taxon>
        <taxon>Hypocreales incertae sedis</taxon>
        <taxon>Trichothecium</taxon>
    </lineage>
</organism>
<keyword evidence="2" id="KW-1185">Reference proteome</keyword>
<dbReference type="EMBL" id="CM047942">
    <property type="protein sequence ID" value="KAI9901642.1"/>
    <property type="molecule type" value="Genomic_DNA"/>
</dbReference>
<reference evidence="1" key="1">
    <citation type="submission" date="2022-10" db="EMBL/GenBank/DDBJ databases">
        <title>Complete Genome of Trichothecium roseum strain YXFP-22015, a Plant Pathogen Isolated from Citrus.</title>
        <authorList>
            <person name="Wang Y."/>
            <person name="Zhu L."/>
        </authorList>
    </citation>
    <scope>NUCLEOTIDE SEQUENCE</scope>
    <source>
        <strain evidence="1">YXFP-22015</strain>
    </source>
</reference>
<dbReference type="Proteomes" id="UP001163324">
    <property type="component" value="Chromosome 3"/>
</dbReference>
<gene>
    <name evidence="1" type="ORF">N3K66_003459</name>
</gene>
<name>A0ACC0V835_9HYPO</name>
<proteinExistence type="predicted"/>
<evidence type="ECO:0000313" key="2">
    <source>
        <dbReference type="Proteomes" id="UP001163324"/>
    </source>
</evidence>
<protein>
    <submittedName>
        <fullName evidence="1">Uncharacterized protein</fullName>
    </submittedName>
</protein>
<accession>A0ACC0V835</accession>
<evidence type="ECO:0000313" key="1">
    <source>
        <dbReference type="EMBL" id="KAI9901642.1"/>
    </source>
</evidence>
<sequence length="239" mass="25357">MRLPNAAALLGLLPLALAADLTIYLSASNPNPFTLPASTHATLTTARFRLAAPLSAVNTFVFHNVTPGSYLADVHCPTDGFAPLRIDVKGGSDSDSGIAEAWETYRGNEWDNKGERLEVKEGSAGLGVEIKASGRKNYYSERAKFSVFTILKNPMILMGGVSMLLFIGMPKILENMDPEIKAEFEARQKEGPMSSLMGGGGGGSGAGGQQNPIGDFDMAAYLAGSNKKDAKSQQGVRRS</sequence>